<organism evidence="3 4">
    <name type="scientific">Nyssa sinensis</name>
    <dbReference type="NCBI Taxonomy" id="561372"/>
    <lineage>
        <taxon>Eukaryota</taxon>
        <taxon>Viridiplantae</taxon>
        <taxon>Streptophyta</taxon>
        <taxon>Embryophyta</taxon>
        <taxon>Tracheophyta</taxon>
        <taxon>Spermatophyta</taxon>
        <taxon>Magnoliopsida</taxon>
        <taxon>eudicotyledons</taxon>
        <taxon>Gunneridae</taxon>
        <taxon>Pentapetalae</taxon>
        <taxon>asterids</taxon>
        <taxon>Cornales</taxon>
        <taxon>Nyssaceae</taxon>
        <taxon>Nyssa</taxon>
    </lineage>
</organism>
<feature type="signal peptide" evidence="2">
    <location>
        <begin position="1"/>
        <end position="21"/>
    </location>
</feature>
<dbReference type="Proteomes" id="UP000325577">
    <property type="component" value="Linkage Group LG15"/>
</dbReference>
<keyword evidence="4" id="KW-1185">Reference proteome</keyword>
<dbReference type="AlphaFoldDB" id="A0A5J5B546"/>
<gene>
    <name evidence="3" type="ORF">F0562_026948</name>
</gene>
<sequence length="94" mass="9748">MGLSWCPISNILYLMFGALSSTAPPPQKKTRAEAVVSEAAPSMAQEINAEQGALVASSMGPLPPPAPKASPAPRGVWRVGQAPDIASVAWGRRP</sequence>
<feature type="compositionally biased region" description="Pro residues" evidence="1">
    <location>
        <begin position="61"/>
        <end position="70"/>
    </location>
</feature>
<evidence type="ECO:0000256" key="1">
    <source>
        <dbReference type="SAM" id="MobiDB-lite"/>
    </source>
</evidence>
<proteinExistence type="predicted"/>
<evidence type="ECO:0000313" key="3">
    <source>
        <dbReference type="EMBL" id="KAA8537366.1"/>
    </source>
</evidence>
<reference evidence="3 4" key="1">
    <citation type="submission" date="2019-09" db="EMBL/GenBank/DDBJ databases">
        <title>A chromosome-level genome assembly of the Chinese tupelo Nyssa sinensis.</title>
        <authorList>
            <person name="Yang X."/>
            <person name="Kang M."/>
            <person name="Yang Y."/>
            <person name="Xiong H."/>
            <person name="Wang M."/>
            <person name="Zhang Z."/>
            <person name="Wang Z."/>
            <person name="Wu H."/>
            <person name="Ma T."/>
            <person name="Liu J."/>
            <person name="Xi Z."/>
        </authorList>
    </citation>
    <scope>NUCLEOTIDE SEQUENCE [LARGE SCALE GENOMIC DNA]</scope>
    <source>
        <strain evidence="3">J267</strain>
        <tissue evidence="3">Leaf</tissue>
    </source>
</reference>
<dbReference type="EMBL" id="CM018038">
    <property type="protein sequence ID" value="KAA8537366.1"/>
    <property type="molecule type" value="Genomic_DNA"/>
</dbReference>
<protein>
    <submittedName>
        <fullName evidence="3">Uncharacterized protein</fullName>
    </submittedName>
</protein>
<feature type="region of interest" description="Disordered" evidence="1">
    <location>
        <begin position="56"/>
        <end position="76"/>
    </location>
</feature>
<name>A0A5J5B546_9ASTE</name>
<feature type="chain" id="PRO_5023863213" evidence="2">
    <location>
        <begin position="22"/>
        <end position="94"/>
    </location>
</feature>
<keyword evidence="2" id="KW-0732">Signal</keyword>
<accession>A0A5J5B546</accession>
<evidence type="ECO:0000313" key="4">
    <source>
        <dbReference type="Proteomes" id="UP000325577"/>
    </source>
</evidence>
<evidence type="ECO:0000256" key="2">
    <source>
        <dbReference type="SAM" id="SignalP"/>
    </source>
</evidence>